<dbReference type="PANTHER" id="PTHR22980">
    <property type="entry name" value="CORTISTATIN"/>
    <property type="match status" value="1"/>
</dbReference>
<evidence type="ECO:0000313" key="8">
    <source>
        <dbReference type="Proteomes" id="UP001174691"/>
    </source>
</evidence>
<evidence type="ECO:0000256" key="2">
    <source>
        <dbReference type="ARBA" id="ARBA00004286"/>
    </source>
</evidence>
<dbReference type="Pfam" id="PF15511">
    <property type="entry name" value="CENP-T_C"/>
    <property type="match status" value="1"/>
</dbReference>
<keyword evidence="3" id="KW-0158">Chromosome</keyword>
<comment type="caution">
    <text evidence="7">The sequence shown here is derived from an EMBL/GenBank/DDBJ whole genome shotgun (WGS) entry which is preliminary data.</text>
</comment>
<reference evidence="7" key="1">
    <citation type="submission" date="2022-07" db="EMBL/GenBank/DDBJ databases">
        <title>Fungi with potential for degradation of polypropylene.</title>
        <authorList>
            <person name="Gostincar C."/>
        </authorList>
    </citation>
    <scope>NUCLEOTIDE SEQUENCE</scope>
    <source>
        <strain evidence="7">EXF-13287</strain>
    </source>
</reference>
<dbReference type="GO" id="GO:0046982">
    <property type="term" value="F:protein heterodimerization activity"/>
    <property type="evidence" value="ECO:0007669"/>
    <property type="project" value="InterPro"/>
</dbReference>
<organism evidence="7 8">
    <name type="scientific">Coniochaeta hoffmannii</name>
    <dbReference type="NCBI Taxonomy" id="91930"/>
    <lineage>
        <taxon>Eukaryota</taxon>
        <taxon>Fungi</taxon>
        <taxon>Dikarya</taxon>
        <taxon>Ascomycota</taxon>
        <taxon>Pezizomycotina</taxon>
        <taxon>Sordariomycetes</taxon>
        <taxon>Sordariomycetidae</taxon>
        <taxon>Coniochaetales</taxon>
        <taxon>Coniochaetaceae</taxon>
        <taxon>Coniochaeta</taxon>
    </lineage>
</organism>
<dbReference type="FunFam" id="1.10.20.10:FF:000105">
    <property type="entry name" value="Inner kinetochore subunit cnp20"/>
    <property type="match status" value="1"/>
</dbReference>
<dbReference type="InterPro" id="IPR009072">
    <property type="entry name" value="Histone-fold"/>
</dbReference>
<gene>
    <name evidence="7" type="ORF">NKR19_g2063</name>
</gene>
<dbReference type="Proteomes" id="UP001174691">
    <property type="component" value="Unassembled WGS sequence"/>
</dbReference>
<comment type="subcellular location">
    <subcellularLocation>
        <location evidence="2">Chromosome</location>
    </subcellularLocation>
    <subcellularLocation>
        <location evidence="1">Nucleus</location>
    </subcellularLocation>
</comment>
<evidence type="ECO:0000256" key="1">
    <source>
        <dbReference type="ARBA" id="ARBA00004123"/>
    </source>
</evidence>
<dbReference type="CDD" id="cd22920">
    <property type="entry name" value="HFD_CENP-T"/>
    <property type="match status" value="1"/>
</dbReference>
<evidence type="ECO:0000256" key="3">
    <source>
        <dbReference type="ARBA" id="ARBA00022454"/>
    </source>
</evidence>
<dbReference type="GO" id="GO:0003682">
    <property type="term" value="F:chromatin binding"/>
    <property type="evidence" value="ECO:0007669"/>
    <property type="project" value="TreeGrafter"/>
</dbReference>
<evidence type="ECO:0000256" key="4">
    <source>
        <dbReference type="ARBA" id="ARBA00023242"/>
    </source>
</evidence>
<keyword evidence="4" id="KW-0539">Nucleus</keyword>
<evidence type="ECO:0000256" key="5">
    <source>
        <dbReference type="SAM" id="MobiDB-lite"/>
    </source>
</evidence>
<protein>
    <submittedName>
        <fullName evidence="7">Centromere protein T</fullName>
    </submittedName>
</protein>
<sequence length="524" mass="57962">MADDTTTPSAPPPTTSTPRQIPITTPSRRAFSAEPPTALRPRSVRTPGSNRRNQPATATTPHGRAAIRALDSRRAAIFTPGRRRRSLRDQQRETPRDLLRALSRNLAGKTGPVPASSSPRNNAGGSAVKSEADFGTGAFAGHDDDDEGDEVELRAPRMSLPIDEDDDDGDWPRPHHSAGLELLDDNLTIGSVEFGRRALSEGPRRSSVGLRLSDFQARFDERGEPRSEDEAAIARRLHPVDERGALGLIEEEDSVMVTTTQRLEFERIEAEETRRVSDFQLEVPSIGPGNETTFLLQSEAVQEGEGPPFPDDEPAQLEDEPLQVADESHVHFADDVVFGEYQVEPEQEQEQGLEYPDDEVEEEEQEFPMEMHSALAKNAAAVAPALKKKKAGVKVSKHGIQYPSLPPAVVKRLAQTFARTSGVKSKISPDTLAAIMQASEWFFEQLGDDLQAYAKHAGRKTIDESDMLQLMRRQRQINASTTPFSLAQRYLPRELLQEMRMPPPAPAKSTRGTKFRRAQPLDPE</sequence>
<name>A0AA38RZJ9_9PEZI</name>
<dbReference type="GO" id="GO:0000712">
    <property type="term" value="P:resolution of meiotic recombination intermediates"/>
    <property type="evidence" value="ECO:0007669"/>
    <property type="project" value="TreeGrafter"/>
</dbReference>
<proteinExistence type="predicted"/>
<dbReference type="Gene3D" id="1.10.20.10">
    <property type="entry name" value="Histone, subunit A"/>
    <property type="match status" value="1"/>
</dbReference>
<dbReference type="GO" id="GO:0005694">
    <property type="term" value="C:chromosome"/>
    <property type="evidence" value="ECO:0007669"/>
    <property type="project" value="UniProtKB-SubCell"/>
</dbReference>
<feature type="domain" description="CENP-T/Histone H4 histone fold" evidence="6">
    <location>
        <begin position="398"/>
        <end position="503"/>
    </location>
</feature>
<dbReference type="EMBL" id="JANBVN010000020">
    <property type="protein sequence ID" value="KAJ9161668.1"/>
    <property type="molecule type" value="Genomic_DNA"/>
</dbReference>
<dbReference type="GO" id="GO:0071821">
    <property type="term" value="C:FANCM-MHF complex"/>
    <property type="evidence" value="ECO:0007669"/>
    <property type="project" value="TreeGrafter"/>
</dbReference>
<feature type="compositionally biased region" description="Polar residues" evidence="5">
    <location>
        <begin position="46"/>
        <end position="60"/>
    </location>
</feature>
<evidence type="ECO:0000313" key="7">
    <source>
        <dbReference type="EMBL" id="KAJ9161668.1"/>
    </source>
</evidence>
<dbReference type="PANTHER" id="PTHR22980:SF5">
    <property type="entry name" value="CENP-T_HISTONE H4 HISTONE FOLD DOMAIN-CONTAINING PROTEIN"/>
    <property type="match status" value="1"/>
</dbReference>
<feature type="compositionally biased region" description="Polar residues" evidence="5">
    <location>
        <begin position="115"/>
        <end position="124"/>
    </location>
</feature>
<dbReference type="GO" id="GO:0031297">
    <property type="term" value="P:replication fork processing"/>
    <property type="evidence" value="ECO:0007669"/>
    <property type="project" value="TreeGrafter"/>
</dbReference>
<dbReference type="SUPFAM" id="SSF47113">
    <property type="entry name" value="Histone-fold"/>
    <property type="match status" value="1"/>
</dbReference>
<keyword evidence="8" id="KW-1185">Reference proteome</keyword>
<dbReference type="InterPro" id="IPR035425">
    <property type="entry name" value="CENP-T/H4_C"/>
</dbReference>
<feature type="compositionally biased region" description="Basic and acidic residues" evidence="5">
    <location>
        <begin position="87"/>
        <end position="99"/>
    </location>
</feature>
<dbReference type="AlphaFoldDB" id="A0AA38RZJ9"/>
<evidence type="ECO:0000259" key="6">
    <source>
        <dbReference type="Pfam" id="PF15511"/>
    </source>
</evidence>
<feature type="region of interest" description="Disordered" evidence="5">
    <location>
        <begin position="496"/>
        <end position="524"/>
    </location>
</feature>
<feature type="region of interest" description="Disordered" evidence="5">
    <location>
        <begin position="1"/>
        <end position="149"/>
    </location>
</feature>
<accession>A0AA38RZJ9</accession>